<proteinExistence type="inferred from homology"/>
<dbReference type="Proteomes" id="UP000034410">
    <property type="component" value="Chromosome"/>
</dbReference>
<dbReference type="EC" id="6.3.2.5" evidence="3"/>
<comment type="similarity">
    <text evidence="3 4">In the C-terminal section; belongs to the PPC synthetase family.</text>
</comment>
<comment type="similarity">
    <text evidence="3 4">In the N-terminal section; belongs to the HFCD (homo-oligomeric flavin containing Cys decarboxylase) superfamily.</text>
</comment>
<feature type="binding site" evidence="3">
    <location>
        <position position="289"/>
    </location>
    <ligand>
        <name>CTP</name>
        <dbReference type="ChEBI" id="CHEBI:37563"/>
    </ligand>
</feature>
<feature type="region of interest" description="Phosphopantothenoylcysteine decarboxylase" evidence="3">
    <location>
        <begin position="1"/>
        <end position="190"/>
    </location>
</feature>
<keyword evidence="3 4" id="KW-0436">Ligase</keyword>
<reference evidence="7 8" key="1">
    <citation type="journal article" date="2015" name="Genome Announc.">
        <title>Complete Genome Sequence of Sedimenticola thiotaurini Strain SIP-G1, a Polyphosphate- and Polyhydroxyalkanoate-Accumulating Sulfur-Oxidizing Gammaproteobacterium Isolated from Salt Marsh Sediments.</title>
        <authorList>
            <person name="Flood B.E."/>
            <person name="Jones D.S."/>
            <person name="Bailey J.V."/>
        </authorList>
    </citation>
    <scope>NUCLEOTIDE SEQUENCE [LARGE SCALE GENOMIC DNA]</scope>
    <source>
        <strain evidence="7 8">SIP-G1</strain>
    </source>
</reference>
<dbReference type="GO" id="GO:0015941">
    <property type="term" value="P:pantothenate catabolic process"/>
    <property type="evidence" value="ECO:0007669"/>
    <property type="project" value="InterPro"/>
</dbReference>
<dbReference type="GO" id="GO:0010181">
    <property type="term" value="F:FMN binding"/>
    <property type="evidence" value="ECO:0007669"/>
    <property type="project" value="UniProtKB-UniRule"/>
</dbReference>
<dbReference type="SUPFAM" id="SSF52507">
    <property type="entry name" value="Homo-oligomeric flavin-containing Cys decarboxylases, HFCD"/>
    <property type="match status" value="1"/>
</dbReference>
<feature type="active site" description="Proton donor" evidence="3">
    <location>
        <position position="159"/>
    </location>
</feature>
<comment type="function">
    <text evidence="3">Catalyzes two sequential steps in the biosynthesis of coenzyme A. In the first step cysteine is conjugated to 4'-phosphopantothenate to form 4-phosphopantothenoylcysteine. In the second step the latter compound is decarboxylated to form 4'-phosphopantotheine.</text>
</comment>
<accession>A0A0F7JZ11</accession>
<organism evidence="7 8">
    <name type="scientific">Sedimenticola thiotaurini</name>
    <dbReference type="NCBI Taxonomy" id="1543721"/>
    <lineage>
        <taxon>Bacteria</taxon>
        <taxon>Pseudomonadati</taxon>
        <taxon>Pseudomonadota</taxon>
        <taxon>Gammaproteobacteria</taxon>
        <taxon>Chromatiales</taxon>
        <taxon>Sedimenticolaceae</taxon>
        <taxon>Sedimenticola</taxon>
    </lineage>
</organism>
<dbReference type="PANTHER" id="PTHR14359">
    <property type="entry name" value="HOMO-OLIGOMERIC FLAVIN CONTAINING CYS DECARBOXYLASE FAMILY"/>
    <property type="match status" value="1"/>
</dbReference>
<keyword evidence="3" id="KW-0479">Metal-binding</keyword>
<feature type="domain" description="Flavoprotein" evidence="5">
    <location>
        <begin position="7"/>
        <end position="180"/>
    </location>
</feature>
<dbReference type="AlphaFoldDB" id="A0A0F7JZ11"/>
<dbReference type="GO" id="GO:0071513">
    <property type="term" value="C:phosphopantothenoylcysteine decarboxylase complex"/>
    <property type="evidence" value="ECO:0007669"/>
    <property type="project" value="TreeGrafter"/>
</dbReference>
<dbReference type="InterPro" id="IPR035929">
    <property type="entry name" value="CoaB-like_sf"/>
</dbReference>
<dbReference type="PANTHER" id="PTHR14359:SF6">
    <property type="entry name" value="PHOSPHOPANTOTHENOYLCYSTEINE DECARBOXYLASE"/>
    <property type="match status" value="1"/>
</dbReference>
<dbReference type="EMBL" id="CP011412">
    <property type="protein sequence ID" value="AKH20912.1"/>
    <property type="molecule type" value="Genomic_DNA"/>
</dbReference>
<feature type="binding site" evidence="3">
    <location>
        <position position="337"/>
    </location>
    <ligand>
        <name>CTP</name>
        <dbReference type="ChEBI" id="CHEBI:37563"/>
    </ligand>
</feature>
<keyword evidence="3 4" id="KW-0288">FMN</keyword>
<feature type="region of interest" description="Phosphopantothenate--cysteine ligase" evidence="3">
    <location>
        <begin position="191"/>
        <end position="402"/>
    </location>
</feature>
<gene>
    <name evidence="3" type="primary">coaBC</name>
    <name evidence="7" type="ORF">AAY24_11795</name>
</gene>
<dbReference type="UniPathway" id="UPA00241">
    <property type="reaction ID" value="UER00353"/>
</dbReference>
<feature type="binding site" evidence="3">
    <location>
        <position position="323"/>
    </location>
    <ligand>
        <name>CTP</name>
        <dbReference type="ChEBI" id="CHEBI:37563"/>
    </ligand>
</feature>
<dbReference type="InterPro" id="IPR036551">
    <property type="entry name" value="Flavin_trans-like"/>
</dbReference>
<dbReference type="Pfam" id="PF02441">
    <property type="entry name" value="Flavoprotein"/>
    <property type="match status" value="1"/>
</dbReference>
<dbReference type="NCBIfam" id="TIGR00521">
    <property type="entry name" value="coaBC_dfp"/>
    <property type="match status" value="1"/>
</dbReference>
<keyword evidence="3 4" id="KW-0285">Flavoprotein</keyword>
<keyword evidence="3" id="KW-0460">Magnesium</keyword>
<sequence>MNELAGKKLLLGITGGIAAYKSVELVRLLRKSAAEVQVVLSGAASQFVTPMTLQAVSGRPVRQELFDPAHEAAMGHIELARWADLVLIAPASASFLARLAHGFADNLLSTLCLATAAPIALAPAMNQQMWQNPATRYNVSLLEQRGIELWGPDSGDQACGEVGPGRMLEPAALMERVADRFRQGPLAGVRVLLTAGPTREPLDPVRFIGNRSSGKMGFALANAFVQAGAQVELVAGPVALETPSGVRRVDVETAAEMEQAVMDRVADCDIFVGCAAVADYRPDVVADQKIKKSQDRMEIRLVRNADILASVAGLPEAPFTVGFAAETQDPEGYAEKKRVAKRVDMIAANLVGAEQGGFERDENALTLLWDGGRERLPMADKSRLAKQLVSLIAGHYEKRDSA</sequence>
<evidence type="ECO:0000313" key="8">
    <source>
        <dbReference type="Proteomes" id="UP000034410"/>
    </source>
</evidence>
<comment type="pathway">
    <text evidence="3 4">Cofactor biosynthesis; coenzyme A biosynthesis; CoA from (R)-pantothenate: step 3/5.</text>
</comment>
<comment type="caution">
    <text evidence="3">Lacks conserved residue(s) required for the propagation of feature annotation.</text>
</comment>
<feature type="domain" description="DNA/pantothenate metabolism flavoprotein C-terminal" evidence="6">
    <location>
        <begin position="186"/>
        <end position="393"/>
    </location>
</feature>
<evidence type="ECO:0000313" key="7">
    <source>
        <dbReference type="EMBL" id="AKH20912.1"/>
    </source>
</evidence>
<dbReference type="InterPro" id="IPR005252">
    <property type="entry name" value="CoaBC"/>
</dbReference>
<feature type="binding site" evidence="3">
    <location>
        <position position="341"/>
    </location>
    <ligand>
        <name>CTP</name>
        <dbReference type="ChEBI" id="CHEBI:37563"/>
    </ligand>
</feature>
<comment type="cofactor">
    <cofactor evidence="3">
        <name>Mg(2+)</name>
        <dbReference type="ChEBI" id="CHEBI:18420"/>
    </cofactor>
</comment>
<comment type="catalytic activity">
    <reaction evidence="3 4">
        <text>(R)-4'-phosphopantothenate + L-cysteine + CTP = N-[(R)-4-phosphopantothenoyl]-L-cysteine + CMP + diphosphate + H(+)</text>
        <dbReference type="Rhea" id="RHEA:19397"/>
        <dbReference type="ChEBI" id="CHEBI:10986"/>
        <dbReference type="ChEBI" id="CHEBI:15378"/>
        <dbReference type="ChEBI" id="CHEBI:33019"/>
        <dbReference type="ChEBI" id="CHEBI:35235"/>
        <dbReference type="ChEBI" id="CHEBI:37563"/>
        <dbReference type="ChEBI" id="CHEBI:59458"/>
        <dbReference type="ChEBI" id="CHEBI:60377"/>
        <dbReference type="EC" id="6.3.2.5"/>
    </reaction>
</comment>
<dbReference type="RefSeq" id="WP_046859841.1">
    <property type="nucleotide sequence ID" value="NZ_CP011412.1"/>
</dbReference>
<dbReference type="GO" id="GO:0004633">
    <property type="term" value="F:phosphopantothenoylcysteine decarboxylase activity"/>
    <property type="evidence" value="ECO:0007669"/>
    <property type="project" value="UniProtKB-UniRule"/>
</dbReference>
<evidence type="ECO:0000256" key="1">
    <source>
        <dbReference type="ARBA" id="ARBA00022793"/>
    </source>
</evidence>
<comment type="pathway">
    <text evidence="3 4">Cofactor biosynthesis; coenzyme A biosynthesis; CoA from (R)-pantothenate: step 2/5.</text>
</comment>
<evidence type="ECO:0000259" key="6">
    <source>
        <dbReference type="Pfam" id="PF04127"/>
    </source>
</evidence>
<dbReference type="PATRIC" id="fig|1543721.4.peg.2442"/>
<protein>
    <recommendedName>
        <fullName evidence="3">Coenzyme A biosynthesis bifunctional protein CoaBC</fullName>
    </recommendedName>
    <alternativeName>
        <fullName evidence="3">DNA/pantothenate metabolism flavoprotein</fullName>
    </alternativeName>
    <alternativeName>
        <fullName evidence="3">Phosphopantothenoylcysteine synthetase/decarboxylase</fullName>
        <shortName evidence="3">PPCS-PPCDC</shortName>
    </alternativeName>
    <domain>
        <recommendedName>
            <fullName evidence="3">Phosphopantothenoylcysteine decarboxylase</fullName>
            <shortName evidence="3">PPC decarboxylase</shortName>
            <shortName evidence="3">PPC-DC</shortName>
            <ecNumber evidence="3">4.1.1.36</ecNumber>
        </recommendedName>
        <alternativeName>
            <fullName evidence="3">CoaC</fullName>
        </alternativeName>
    </domain>
    <domain>
        <recommendedName>
            <fullName evidence="3">Phosphopantothenate--cysteine ligase</fullName>
            <ecNumber evidence="3">6.3.2.5</ecNumber>
        </recommendedName>
        <alternativeName>
            <fullName evidence="3">CoaB</fullName>
        </alternativeName>
        <alternativeName>
            <fullName evidence="3">Phosphopantothenoylcysteine synthetase</fullName>
            <shortName evidence="3">PPC synthetase</shortName>
            <shortName evidence="3">PPC-S</shortName>
        </alternativeName>
    </domain>
</protein>
<keyword evidence="3" id="KW-0511">Multifunctional enzyme</keyword>
<keyword evidence="8" id="KW-1185">Reference proteome</keyword>
<dbReference type="Gene3D" id="3.40.50.1950">
    <property type="entry name" value="Flavin prenyltransferase-like"/>
    <property type="match status" value="1"/>
</dbReference>
<dbReference type="EC" id="4.1.1.36" evidence="3"/>
<comment type="function">
    <text evidence="4">Catalyzes two steps in the biosynthesis of coenzyme A. In the first step cysteine is conjugated to 4'-phosphopantothenate to form 4-phosphopantothenoylcysteine, in the latter compound is decarboxylated to form 4'-phosphopantotheine.</text>
</comment>
<evidence type="ECO:0000256" key="3">
    <source>
        <dbReference type="HAMAP-Rule" id="MF_02225"/>
    </source>
</evidence>
<dbReference type="HAMAP" id="MF_02225">
    <property type="entry name" value="CoaBC"/>
    <property type="match status" value="1"/>
</dbReference>
<dbReference type="GO" id="GO:0015937">
    <property type="term" value="P:coenzyme A biosynthetic process"/>
    <property type="evidence" value="ECO:0007669"/>
    <property type="project" value="UniProtKB-UniRule"/>
</dbReference>
<dbReference type="OrthoDB" id="9802554at2"/>
<dbReference type="SUPFAM" id="SSF102645">
    <property type="entry name" value="CoaB-like"/>
    <property type="match status" value="1"/>
</dbReference>
<keyword evidence="2 3" id="KW-0456">Lyase</keyword>
<dbReference type="GO" id="GO:0046872">
    <property type="term" value="F:metal ion binding"/>
    <property type="evidence" value="ECO:0007669"/>
    <property type="project" value="UniProtKB-KW"/>
</dbReference>
<feature type="binding site" evidence="3">
    <location>
        <position position="279"/>
    </location>
    <ligand>
        <name>CTP</name>
        <dbReference type="ChEBI" id="CHEBI:37563"/>
    </ligand>
</feature>
<evidence type="ECO:0000256" key="2">
    <source>
        <dbReference type="ARBA" id="ARBA00023239"/>
    </source>
</evidence>
<evidence type="ECO:0000259" key="5">
    <source>
        <dbReference type="Pfam" id="PF02441"/>
    </source>
</evidence>
<dbReference type="InterPro" id="IPR003382">
    <property type="entry name" value="Flavoprotein"/>
</dbReference>
<keyword evidence="1 3" id="KW-0210">Decarboxylase</keyword>
<dbReference type="KEGG" id="seds:AAY24_11795"/>
<dbReference type="Gene3D" id="3.40.50.10300">
    <property type="entry name" value="CoaB-like"/>
    <property type="match status" value="1"/>
</dbReference>
<evidence type="ECO:0000256" key="4">
    <source>
        <dbReference type="RuleBase" id="RU364078"/>
    </source>
</evidence>
<name>A0A0F7JZ11_9GAMM</name>
<comment type="cofactor">
    <cofactor evidence="3">
        <name>FMN</name>
        <dbReference type="ChEBI" id="CHEBI:58210"/>
    </cofactor>
    <text evidence="3">Binds 1 FMN per subunit.</text>
</comment>
<dbReference type="GO" id="GO:0004632">
    <property type="term" value="F:phosphopantothenate--cysteine ligase activity"/>
    <property type="evidence" value="ECO:0007669"/>
    <property type="project" value="UniProtKB-UniRule"/>
</dbReference>
<comment type="catalytic activity">
    <reaction evidence="3 4">
        <text>N-[(R)-4-phosphopantothenoyl]-L-cysteine + H(+) = (R)-4'-phosphopantetheine + CO2</text>
        <dbReference type="Rhea" id="RHEA:16793"/>
        <dbReference type="ChEBI" id="CHEBI:15378"/>
        <dbReference type="ChEBI" id="CHEBI:16526"/>
        <dbReference type="ChEBI" id="CHEBI:59458"/>
        <dbReference type="ChEBI" id="CHEBI:61723"/>
        <dbReference type="EC" id="4.1.1.36"/>
    </reaction>
</comment>
<dbReference type="Pfam" id="PF04127">
    <property type="entry name" value="DFP"/>
    <property type="match status" value="1"/>
</dbReference>
<dbReference type="InterPro" id="IPR007085">
    <property type="entry name" value="DNA/pantothenate-metab_flavo_C"/>
</dbReference>
<feature type="binding site" evidence="3">
    <location>
        <begin position="273"/>
        <end position="275"/>
    </location>
    <ligand>
        <name>CTP</name>
        <dbReference type="ChEBI" id="CHEBI:37563"/>
    </ligand>
</feature>